<keyword evidence="4 7" id="KW-0175">Coiled coil</keyword>
<feature type="region of interest" description="Disordered" evidence="8">
    <location>
        <begin position="329"/>
        <end position="373"/>
    </location>
</feature>
<keyword evidence="10" id="KW-1185">Reference proteome</keyword>
<dbReference type="GO" id="GO:0005815">
    <property type="term" value="C:microtubule organizing center"/>
    <property type="evidence" value="ECO:0007669"/>
    <property type="project" value="TreeGrafter"/>
</dbReference>
<evidence type="ECO:0000256" key="3">
    <source>
        <dbReference type="ARBA" id="ARBA00022794"/>
    </source>
</evidence>
<keyword evidence="6" id="KW-0966">Cell projection</keyword>
<evidence type="ECO:0000256" key="1">
    <source>
        <dbReference type="ARBA" id="ARBA00004138"/>
    </source>
</evidence>
<evidence type="ECO:0000313" key="9">
    <source>
        <dbReference type="EMBL" id="TNN09443.1"/>
    </source>
</evidence>
<dbReference type="PANTHER" id="PTHR21547:SF0">
    <property type="entry name" value="CLUSTERIN-ASSOCIATED PROTEIN 1"/>
    <property type="match status" value="1"/>
</dbReference>
<evidence type="ECO:0000313" key="10">
    <source>
        <dbReference type="Proteomes" id="UP000311919"/>
    </source>
</evidence>
<dbReference type="InterPro" id="IPR019366">
    <property type="entry name" value="Clusterin-associated_protein-1"/>
</dbReference>
<organism evidence="9 10">
    <name type="scientific">Schistosoma japonicum</name>
    <name type="common">Blood fluke</name>
    <dbReference type="NCBI Taxonomy" id="6182"/>
    <lineage>
        <taxon>Eukaryota</taxon>
        <taxon>Metazoa</taxon>
        <taxon>Spiralia</taxon>
        <taxon>Lophotrochozoa</taxon>
        <taxon>Platyhelminthes</taxon>
        <taxon>Trematoda</taxon>
        <taxon>Digenea</taxon>
        <taxon>Strigeidida</taxon>
        <taxon>Schistosomatoidea</taxon>
        <taxon>Schistosomatidae</taxon>
        <taxon>Schistosoma</taxon>
    </lineage>
</organism>
<dbReference type="PANTHER" id="PTHR21547">
    <property type="entry name" value="CLUSTERIN ASSOCIATED PROTEIN 1"/>
    <property type="match status" value="1"/>
</dbReference>
<comment type="similarity">
    <text evidence="2">Belongs to the CLUAP1 family.</text>
</comment>
<dbReference type="EMBL" id="SKCS01000395">
    <property type="protein sequence ID" value="TNN09443.1"/>
    <property type="molecule type" value="Genomic_DNA"/>
</dbReference>
<dbReference type="OrthoDB" id="438545at2759"/>
<dbReference type="GO" id="GO:0005929">
    <property type="term" value="C:cilium"/>
    <property type="evidence" value="ECO:0007669"/>
    <property type="project" value="UniProtKB-SubCell"/>
</dbReference>
<dbReference type="Proteomes" id="UP000311919">
    <property type="component" value="Unassembled WGS sequence"/>
</dbReference>
<feature type="region of interest" description="Disordered" evidence="8">
    <location>
        <begin position="424"/>
        <end position="448"/>
    </location>
</feature>
<accession>A0A4Z2CYX9</accession>
<evidence type="ECO:0000256" key="6">
    <source>
        <dbReference type="ARBA" id="ARBA00023273"/>
    </source>
</evidence>
<dbReference type="GO" id="GO:0030992">
    <property type="term" value="C:intraciliary transport particle B"/>
    <property type="evidence" value="ECO:0007669"/>
    <property type="project" value="TreeGrafter"/>
</dbReference>
<comment type="caution">
    <text evidence="9">The sequence shown here is derived from an EMBL/GenBank/DDBJ whole genome shotgun (WGS) entry which is preliminary data.</text>
</comment>
<sequence length="462" mass="53202">MSFREIRLFTEMMRSLGYPRIISLENFRTPNFALVAEILKWLVSRYTSYADLPSCLDSEHDRVLFIKTVTHVIFTNACIRLNSRRLYQADGFAVRELIKVAKILYEAFQSTDGSGDDQNTLNVTELIDADKVKQIQEAKCLCSQLASSGASLNSLLNKEVDIKELRDALLRRQIDGEYVERSLETAKNAISNQIDKIQLSLVNIAADETNLDAKIEKKRDELERNRKRLTTLQSVRPVYMDEYEQLEEKLSSLYTIYLMKFRNLTFLESQYEYLLHNTNQINGDTEITLKTIADHVKTSIQDDENHRNVSYYGDESIFKNRLDLNNKFDADNADASDDDDVEDDDEDDDDSISDQDDQNENDENDANIVAHSNSFRESDDVSITKYGFARNQLKSGWSPSRQRVPAASYRGRTQSSFNNDTFQANEASYQSIDMDGPRSNRSDFRLSKRSQQVSLQPITFIW</sequence>
<evidence type="ECO:0000256" key="4">
    <source>
        <dbReference type="ARBA" id="ARBA00023054"/>
    </source>
</evidence>
<keyword evidence="3" id="KW-0970">Cilium biogenesis/degradation</keyword>
<dbReference type="STRING" id="6182.A0A4Z2CYX9"/>
<proteinExistence type="inferred from homology"/>
<dbReference type="GO" id="GO:0060271">
    <property type="term" value="P:cilium assembly"/>
    <property type="evidence" value="ECO:0007669"/>
    <property type="project" value="TreeGrafter"/>
</dbReference>
<evidence type="ECO:0000256" key="8">
    <source>
        <dbReference type="SAM" id="MobiDB-lite"/>
    </source>
</evidence>
<feature type="compositionally biased region" description="Acidic residues" evidence="8">
    <location>
        <begin position="331"/>
        <end position="365"/>
    </location>
</feature>
<feature type="compositionally biased region" description="Basic and acidic residues" evidence="8">
    <location>
        <begin position="435"/>
        <end position="446"/>
    </location>
</feature>
<gene>
    <name evidence="9" type="ORF">EWB00_006330</name>
</gene>
<keyword evidence="5" id="KW-0969">Cilium</keyword>
<dbReference type="Pfam" id="PF10234">
    <property type="entry name" value="Cluap1"/>
    <property type="match status" value="1"/>
</dbReference>
<evidence type="ECO:0000256" key="7">
    <source>
        <dbReference type="SAM" id="Coils"/>
    </source>
</evidence>
<dbReference type="AlphaFoldDB" id="A0A4Z2CYX9"/>
<comment type="subcellular location">
    <subcellularLocation>
        <location evidence="1">Cell projection</location>
        <location evidence="1">Cilium</location>
    </subcellularLocation>
</comment>
<name>A0A4Z2CYX9_SCHJA</name>
<feature type="coiled-coil region" evidence="7">
    <location>
        <begin position="205"/>
        <end position="235"/>
    </location>
</feature>
<reference evidence="9 10" key="1">
    <citation type="submission" date="2019-03" db="EMBL/GenBank/DDBJ databases">
        <title>An improved genome assembly of the fluke Schistosoma japonicum.</title>
        <authorList>
            <person name="Hu W."/>
            <person name="Luo F."/>
            <person name="Yin M."/>
            <person name="Mo X."/>
            <person name="Sun C."/>
            <person name="Wu Q."/>
            <person name="Zhu B."/>
            <person name="Xiang M."/>
            <person name="Wang J."/>
            <person name="Wang Y."/>
            <person name="Zhang T."/>
            <person name="Xu B."/>
            <person name="Zheng H."/>
            <person name="Feng Z."/>
        </authorList>
    </citation>
    <scope>NUCLEOTIDE SEQUENCE [LARGE SCALE GENOMIC DNA]</scope>
    <source>
        <strain evidence="9">HuSjv2</strain>
        <tissue evidence="9">Worms</tissue>
    </source>
</reference>
<evidence type="ECO:0000256" key="2">
    <source>
        <dbReference type="ARBA" id="ARBA00008340"/>
    </source>
</evidence>
<protein>
    <submittedName>
        <fullName evidence="9">Clusterin-associated protein</fullName>
    </submittedName>
</protein>
<evidence type="ECO:0000256" key="5">
    <source>
        <dbReference type="ARBA" id="ARBA00023069"/>
    </source>
</evidence>